<dbReference type="AlphaFoldDB" id="A0A5Q2MZA1"/>
<dbReference type="EMBL" id="CP045875">
    <property type="protein sequence ID" value="QGG48304.1"/>
    <property type="molecule type" value="Genomic_DNA"/>
</dbReference>
<gene>
    <name evidence="1" type="ORF">FTV88_2206</name>
</gene>
<accession>A0A5Q2MZA1</accession>
<keyword evidence="2" id="KW-1185">Reference proteome</keyword>
<protein>
    <submittedName>
        <fullName evidence="1">Uncharacterized protein</fullName>
    </submittedName>
</protein>
<dbReference type="KEGG" id="hcv:FTV88_2206"/>
<dbReference type="Proteomes" id="UP000366051">
    <property type="component" value="Chromosome"/>
</dbReference>
<name>A0A5Q2MZA1_9FIRM</name>
<evidence type="ECO:0000313" key="2">
    <source>
        <dbReference type="Proteomes" id="UP000366051"/>
    </source>
</evidence>
<proteinExistence type="predicted"/>
<sequence length="42" mass="4823">MAFFEDTAFDCFCQSKKKPDPFACFVAKGRTFGILKTARREL</sequence>
<organism evidence="1 2">
    <name type="scientific">Heliorestis convoluta</name>
    <dbReference type="NCBI Taxonomy" id="356322"/>
    <lineage>
        <taxon>Bacteria</taxon>
        <taxon>Bacillati</taxon>
        <taxon>Bacillota</taxon>
        <taxon>Clostridia</taxon>
        <taxon>Eubacteriales</taxon>
        <taxon>Heliobacteriaceae</taxon>
        <taxon>Heliorestis</taxon>
    </lineage>
</organism>
<reference evidence="2" key="1">
    <citation type="submission" date="2019-11" db="EMBL/GenBank/DDBJ databases">
        <title>Genome sequence of Heliorestis convoluta strain HH, an alkaliphilic and minimalistic phototrophic bacterium from a soda lake in Egypt.</title>
        <authorList>
            <person name="Dewey E.D."/>
            <person name="Stokes L.M."/>
            <person name="Burchell B.M."/>
            <person name="Shaffer K.N."/>
            <person name="Huntington A.M."/>
            <person name="Baker J.M."/>
            <person name="Nadendla S."/>
            <person name="Giglio M.G."/>
            <person name="Touchman J.W."/>
            <person name="Blankenship R.E."/>
            <person name="Madigan M.T."/>
            <person name="Sattley W.M."/>
        </authorList>
    </citation>
    <scope>NUCLEOTIDE SEQUENCE [LARGE SCALE GENOMIC DNA]</scope>
    <source>
        <strain evidence="2">HH</strain>
    </source>
</reference>
<evidence type="ECO:0000313" key="1">
    <source>
        <dbReference type="EMBL" id="QGG48304.1"/>
    </source>
</evidence>